<keyword evidence="8 11" id="KW-0472">Membrane</keyword>
<reference evidence="12" key="1">
    <citation type="submission" date="2018-06" db="EMBL/GenBank/DDBJ databases">
        <authorList>
            <person name="Zhirakovskaya E."/>
        </authorList>
    </citation>
    <scope>NUCLEOTIDE SEQUENCE</scope>
</reference>
<evidence type="ECO:0000256" key="4">
    <source>
        <dbReference type="ARBA" id="ARBA00022679"/>
    </source>
</evidence>
<evidence type="ECO:0000256" key="7">
    <source>
        <dbReference type="ARBA" id="ARBA00023098"/>
    </source>
</evidence>
<evidence type="ECO:0000256" key="2">
    <source>
        <dbReference type="ARBA" id="ARBA00010441"/>
    </source>
</evidence>
<protein>
    <submittedName>
        <fullName evidence="12">CDP-diacylglycerol--glycerol-3-phosphate 3-phosphatidyltransferase</fullName>
        <ecNumber evidence="12">2.7.8.5</ecNumber>
    </submittedName>
</protein>
<proteinExistence type="inferred from homology"/>
<dbReference type="EC" id="2.7.8.5" evidence="12"/>
<dbReference type="PIRSF" id="PIRSF000847">
    <property type="entry name" value="Phos_ph_gly_syn"/>
    <property type="match status" value="1"/>
</dbReference>
<evidence type="ECO:0000256" key="1">
    <source>
        <dbReference type="ARBA" id="ARBA00004141"/>
    </source>
</evidence>
<evidence type="ECO:0000256" key="6">
    <source>
        <dbReference type="ARBA" id="ARBA00022989"/>
    </source>
</evidence>
<dbReference type="PROSITE" id="PS00379">
    <property type="entry name" value="CDP_ALCOHOL_P_TRANSF"/>
    <property type="match status" value="1"/>
</dbReference>
<comment type="subcellular location">
    <subcellularLocation>
        <location evidence="1">Membrane</location>
        <topology evidence="1">Multi-pass membrane protein</topology>
    </subcellularLocation>
</comment>
<feature type="transmembrane region" description="Helical" evidence="11">
    <location>
        <begin position="12"/>
        <end position="30"/>
    </location>
</feature>
<dbReference type="InterPro" id="IPR004570">
    <property type="entry name" value="Phosphatidylglycerol_P_synth"/>
</dbReference>
<evidence type="ECO:0000256" key="3">
    <source>
        <dbReference type="ARBA" id="ARBA00022516"/>
    </source>
</evidence>
<dbReference type="InterPro" id="IPR048254">
    <property type="entry name" value="CDP_ALCOHOL_P_TRANSF_CS"/>
</dbReference>
<dbReference type="EMBL" id="UOFR01000058">
    <property type="protein sequence ID" value="VAW98356.1"/>
    <property type="molecule type" value="Genomic_DNA"/>
</dbReference>
<keyword evidence="7" id="KW-0443">Lipid metabolism</keyword>
<keyword evidence="5 11" id="KW-0812">Transmembrane</keyword>
<organism evidence="12">
    <name type="scientific">hydrothermal vent metagenome</name>
    <dbReference type="NCBI Taxonomy" id="652676"/>
    <lineage>
        <taxon>unclassified sequences</taxon>
        <taxon>metagenomes</taxon>
        <taxon>ecological metagenomes</taxon>
    </lineage>
</organism>
<name>A0A3B1AZT9_9ZZZZ</name>
<keyword evidence="3" id="KW-0444">Lipid biosynthesis</keyword>
<evidence type="ECO:0000256" key="8">
    <source>
        <dbReference type="ARBA" id="ARBA00023136"/>
    </source>
</evidence>
<dbReference type="InterPro" id="IPR043130">
    <property type="entry name" value="CDP-OH_PTrfase_TM_dom"/>
</dbReference>
<gene>
    <name evidence="12" type="ORF">MNBD_GAMMA21-1409</name>
</gene>
<evidence type="ECO:0000256" key="11">
    <source>
        <dbReference type="SAM" id="Phobius"/>
    </source>
</evidence>
<feature type="transmembrane region" description="Helical" evidence="11">
    <location>
        <begin position="159"/>
        <end position="181"/>
    </location>
</feature>
<dbReference type="PANTHER" id="PTHR14269:SF62">
    <property type="entry name" value="CDP-DIACYLGLYCEROL--GLYCEROL-3-PHOSPHATE 3-PHOSPHATIDYLTRANSFERASE 1, CHLOROPLASTIC"/>
    <property type="match status" value="1"/>
</dbReference>
<keyword evidence="6 11" id="KW-1133">Transmembrane helix</keyword>
<evidence type="ECO:0000256" key="9">
    <source>
        <dbReference type="ARBA" id="ARBA00023209"/>
    </source>
</evidence>
<keyword evidence="10" id="KW-1208">Phospholipid metabolism</keyword>
<comment type="similarity">
    <text evidence="2">Belongs to the CDP-alcohol phosphatidyltransferase class-I family.</text>
</comment>
<dbReference type="InterPro" id="IPR000462">
    <property type="entry name" value="CDP-OH_P_trans"/>
</dbReference>
<sequence>MVGLPLTIPNMITLFRIVLIPIFVLAFIIPDYVNQHIVLVSIFFLASVSDWIDGYLARKLKQESAFGAFLDPVADKLMVSTAIILLVSKYPGWFMILPALVIVGRELAISALREWMANLGAQAKVKVHFIGKLKTASQFWAIGFLLYDEPIGSFEPTFYGYILLYIATVLTLWSMVVYLLAAWPSIKGNEKP</sequence>
<dbReference type="Pfam" id="PF01066">
    <property type="entry name" value="CDP-OH_P_transf"/>
    <property type="match status" value="1"/>
</dbReference>
<dbReference type="InterPro" id="IPR050324">
    <property type="entry name" value="CDP-alcohol_PTase-I"/>
</dbReference>
<dbReference type="GO" id="GO:0046474">
    <property type="term" value="P:glycerophospholipid biosynthetic process"/>
    <property type="evidence" value="ECO:0007669"/>
    <property type="project" value="TreeGrafter"/>
</dbReference>
<dbReference type="GO" id="GO:0008444">
    <property type="term" value="F:CDP-diacylglycerol-glycerol-3-phosphate 3-phosphatidyltransferase activity"/>
    <property type="evidence" value="ECO:0007669"/>
    <property type="project" value="UniProtKB-EC"/>
</dbReference>
<dbReference type="PANTHER" id="PTHR14269">
    <property type="entry name" value="CDP-DIACYLGLYCEROL--GLYCEROL-3-PHOSPHATE 3-PHOSPHATIDYLTRANSFERASE-RELATED"/>
    <property type="match status" value="1"/>
</dbReference>
<evidence type="ECO:0000313" key="12">
    <source>
        <dbReference type="EMBL" id="VAW98356.1"/>
    </source>
</evidence>
<dbReference type="GO" id="GO:0005886">
    <property type="term" value="C:plasma membrane"/>
    <property type="evidence" value="ECO:0007669"/>
    <property type="project" value="TreeGrafter"/>
</dbReference>
<keyword evidence="9" id="KW-0594">Phospholipid biosynthesis</keyword>
<evidence type="ECO:0000256" key="5">
    <source>
        <dbReference type="ARBA" id="ARBA00022692"/>
    </source>
</evidence>
<accession>A0A3B1AZT9</accession>
<dbReference type="AlphaFoldDB" id="A0A3B1AZT9"/>
<keyword evidence="4 12" id="KW-0808">Transferase</keyword>
<evidence type="ECO:0000256" key="10">
    <source>
        <dbReference type="ARBA" id="ARBA00023264"/>
    </source>
</evidence>
<dbReference type="Gene3D" id="1.20.120.1760">
    <property type="match status" value="1"/>
</dbReference>
<dbReference type="NCBIfam" id="TIGR00560">
    <property type="entry name" value="pgsA"/>
    <property type="match status" value="1"/>
</dbReference>